<name>A0A0B8PI88_9VIBR</name>
<accession>A0A0B8PI88</accession>
<gene>
    <name evidence="2" type="ORF">JCM19232_1022</name>
</gene>
<sequence length="81" mass="8819">MALSNTKLQTGLIATVSNSCENIYSYCSNCEDSCSHGALEWQEDKAPQLTQESCIGCGQCLDSCYTSVISLKFQPSLRENA</sequence>
<dbReference type="Proteomes" id="UP000031670">
    <property type="component" value="Unassembled WGS sequence"/>
</dbReference>
<protein>
    <recommendedName>
        <fullName evidence="1">4Fe-4S ferredoxin-type domain-containing protein</fullName>
    </recommendedName>
</protein>
<evidence type="ECO:0000313" key="2">
    <source>
        <dbReference type="EMBL" id="GAM64352.1"/>
    </source>
</evidence>
<dbReference type="AlphaFoldDB" id="A0A0B8PI88"/>
<dbReference type="PROSITE" id="PS51379">
    <property type="entry name" value="4FE4S_FER_2"/>
    <property type="match status" value="1"/>
</dbReference>
<evidence type="ECO:0000313" key="3">
    <source>
        <dbReference type="Proteomes" id="UP000031670"/>
    </source>
</evidence>
<dbReference type="SUPFAM" id="SSF54862">
    <property type="entry name" value="4Fe-4S ferredoxins"/>
    <property type="match status" value="1"/>
</dbReference>
<comment type="caution">
    <text evidence="2">The sequence shown here is derived from an EMBL/GenBank/DDBJ whole genome shotgun (WGS) entry which is preliminary data.</text>
</comment>
<proteinExistence type="predicted"/>
<dbReference type="Pfam" id="PF12838">
    <property type="entry name" value="Fer4_7"/>
    <property type="match status" value="1"/>
</dbReference>
<evidence type="ECO:0000259" key="1">
    <source>
        <dbReference type="PROSITE" id="PS51379"/>
    </source>
</evidence>
<organism evidence="2 3">
    <name type="scientific">Vibrio ishigakensis</name>
    <dbReference type="NCBI Taxonomy" id="1481914"/>
    <lineage>
        <taxon>Bacteria</taxon>
        <taxon>Pseudomonadati</taxon>
        <taxon>Pseudomonadota</taxon>
        <taxon>Gammaproteobacteria</taxon>
        <taxon>Vibrionales</taxon>
        <taxon>Vibrionaceae</taxon>
        <taxon>Vibrio</taxon>
    </lineage>
</organism>
<feature type="domain" description="4Fe-4S ferredoxin-type" evidence="1">
    <location>
        <begin position="45"/>
        <end position="74"/>
    </location>
</feature>
<reference evidence="2 3" key="1">
    <citation type="submission" date="2015-01" db="EMBL/GenBank/DDBJ databases">
        <title>Vibrio sp. C5 JCM 19232 whole genome shotgun sequence.</title>
        <authorList>
            <person name="Sawabe T."/>
            <person name="Meirelles P."/>
            <person name="Feng G."/>
            <person name="Sayaka M."/>
            <person name="Hattori M."/>
            <person name="Ohkuma M."/>
        </authorList>
    </citation>
    <scope>NUCLEOTIDE SEQUENCE [LARGE SCALE GENOMIC DNA]</scope>
    <source>
        <strain evidence="2 3">JCM19232</strain>
    </source>
</reference>
<dbReference type="Gene3D" id="3.30.70.20">
    <property type="match status" value="1"/>
</dbReference>
<dbReference type="InterPro" id="IPR017896">
    <property type="entry name" value="4Fe4S_Fe-S-bd"/>
</dbReference>
<reference evidence="2 3" key="2">
    <citation type="submission" date="2015-01" db="EMBL/GenBank/DDBJ databases">
        <authorList>
            <consortium name="NBRP consortium"/>
            <person name="Sawabe T."/>
            <person name="Meirelles P."/>
            <person name="Feng G."/>
            <person name="Sayaka M."/>
            <person name="Hattori M."/>
            <person name="Ohkuma M."/>
        </authorList>
    </citation>
    <scope>NUCLEOTIDE SEQUENCE [LARGE SCALE GENOMIC DNA]</scope>
    <source>
        <strain evidence="2 3">JCM19232</strain>
    </source>
</reference>
<dbReference type="EMBL" id="BBSA01000012">
    <property type="protein sequence ID" value="GAM64352.1"/>
    <property type="molecule type" value="Genomic_DNA"/>
</dbReference>